<dbReference type="InterPro" id="IPR036390">
    <property type="entry name" value="WH_DNA-bd_sf"/>
</dbReference>
<protein>
    <submittedName>
        <fullName evidence="5">MarR family transcriptional regulator</fullName>
    </submittedName>
</protein>
<keyword evidence="3" id="KW-0804">Transcription</keyword>
<dbReference type="Proteomes" id="UP000199087">
    <property type="component" value="Unassembled WGS sequence"/>
</dbReference>
<gene>
    <name evidence="5" type="primary">yxaD</name>
    <name evidence="5" type="ORF">BN000_00969</name>
</gene>
<keyword evidence="2" id="KW-0238">DNA-binding</keyword>
<dbReference type="InterPro" id="IPR000835">
    <property type="entry name" value="HTH_MarR-typ"/>
</dbReference>
<feature type="domain" description="HTH marR-type" evidence="4">
    <location>
        <begin position="1"/>
        <end position="136"/>
    </location>
</feature>
<evidence type="ECO:0000256" key="3">
    <source>
        <dbReference type="ARBA" id="ARBA00023163"/>
    </source>
</evidence>
<dbReference type="InterPro" id="IPR023187">
    <property type="entry name" value="Tscrpt_reg_MarR-type_CS"/>
</dbReference>
<dbReference type="PROSITE" id="PS01117">
    <property type="entry name" value="HTH_MARR_1"/>
    <property type="match status" value="1"/>
</dbReference>
<dbReference type="AlphaFoldDB" id="A0A0U1NSM7"/>
<evidence type="ECO:0000256" key="1">
    <source>
        <dbReference type="ARBA" id="ARBA00023015"/>
    </source>
</evidence>
<sequence length="147" mass="16982">MDEKAFESIDFELAVLVRRITSISSKKISNLDRSAYLILHQITSDGPLGVKALAEAFRLDISTISRQASALEHKGYVYRIPDPMDGRAYSLQITELGKKEFKSYQHGRFSIIEEVLKDWTDEELELFGKFLKKYNHSADHYFFKSLE</sequence>
<dbReference type="Pfam" id="PF01047">
    <property type="entry name" value="MarR"/>
    <property type="match status" value="1"/>
</dbReference>
<evidence type="ECO:0000313" key="5">
    <source>
        <dbReference type="EMBL" id="CRK81071.1"/>
    </source>
</evidence>
<organism evidence="5 6">
    <name type="scientific">Neobacillus massiliamazoniensis</name>
    <dbReference type="NCBI Taxonomy" id="1499688"/>
    <lineage>
        <taxon>Bacteria</taxon>
        <taxon>Bacillati</taxon>
        <taxon>Bacillota</taxon>
        <taxon>Bacilli</taxon>
        <taxon>Bacillales</taxon>
        <taxon>Bacillaceae</taxon>
        <taxon>Neobacillus</taxon>
    </lineage>
</organism>
<dbReference type="PRINTS" id="PR00598">
    <property type="entry name" value="HTHMARR"/>
</dbReference>
<dbReference type="OrthoDB" id="2389730at2"/>
<dbReference type="GO" id="GO:0003677">
    <property type="term" value="F:DNA binding"/>
    <property type="evidence" value="ECO:0007669"/>
    <property type="project" value="UniProtKB-KW"/>
</dbReference>
<name>A0A0U1NSM7_9BACI</name>
<reference evidence="6" key="1">
    <citation type="submission" date="2015-05" db="EMBL/GenBank/DDBJ databases">
        <authorList>
            <person name="Urmite Genomes"/>
        </authorList>
    </citation>
    <scope>NUCLEOTIDE SEQUENCE [LARGE SCALE GENOMIC DNA]</scope>
    <source>
        <strain evidence="6">LF1</strain>
    </source>
</reference>
<evidence type="ECO:0000259" key="4">
    <source>
        <dbReference type="PROSITE" id="PS50995"/>
    </source>
</evidence>
<proteinExistence type="predicted"/>
<dbReference type="EMBL" id="CVRB01000001">
    <property type="protein sequence ID" value="CRK81071.1"/>
    <property type="molecule type" value="Genomic_DNA"/>
</dbReference>
<evidence type="ECO:0000256" key="2">
    <source>
        <dbReference type="ARBA" id="ARBA00023125"/>
    </source>
</evidence>
<dbReference type="SMART" id="SM00347">
    <property type="entry name" value="HTH_MARR"/>
    <property type="match status" value="1"/>
</dbReference>
<dbReference type="PANTHER" id="PTHR42756:SF1">
    <property type="entry name" value="TRANSCRIPTIONAL REPRESSOR OF EMRAB OPERON"/>
    <property type="match status" value="1"/>
</dbReference>
<dbReference type="PANTHER" id="PTHR42756">
    <property type="entry name" value="TRANSCRIPTIONAL REGULATOR, MARR"/>
    <property type="match status" value="1"/>
</dbReference>
<evidence type="ECO:0000313" key="6">
    <source>
        <dbReference type="Proteomes" id="UP000199087"/>
    </source>
</evidence>
<dbReference type="InterPro" id="IPR036388">
    <property type="entry name" value="WH-like_DNA-bd_sf"/>
</dbReference>
<accession>A0A0U1NSM7</accession>
<dbReference type="STRING" id="1499688.BN000_00969"/>
<keyword evidence="1" id="KW-0805">Transcription regulation</keyword>
<dbReference type="GO" id="GO:0003700">
    <property type="term" value="F:DNA-binding transcription factor activity"/>
    <property type="evidence" value="ECO:0007669"/>
    <property type="project" value="InterPro"/>
</dbReference>
<dbReference type="RefSeq" id="WP_090631580.1">
    <property type="nucleotide sequence ID" value="NZ_CVRB01000001.1"/>
</dbReference>
<dbReference type="Gene3D" id="1.10.10.10">
    <property type="entry name" value="Winged helix-like DNA-binding domain superfamily/Winged helix DNA-binding domain"/>
    <property type="match status" value="1"/>
</dbReference>
<dbReference type="SUPFAM" id="SSF46785">
    <property type="entry name" value="Winged helix' DNA-binding domain"/>
    <property type="match status" value="1"/>
</dbReference>
<dbReference type="PROSITE" id="PS50995">
    <property type="entry name" value="HTH_MARR_2"/>
    <property type="match status" value="1"/>
</dbReference>
<keyword evidence="6" id="KW-1185">Reference proteome</keyword>